<dbReference type="EMBL" id="JACTNZ010000010">
    <property type="protein sequence ID" value="KAG5529032.1"/>
    <property type="molecule type" value="Genomic_DNA"/>
</dbReference>
<dbReference type="GO" id="GO:0006979">
    <property type="term" value="P:response to oxidative stress"/>
    <property type="evidence" value="ECO:0007669"/>
    <property type="project" value="InterPro"/>
</dbReference>
<gene>
    <name evidence="2" type="ORF">RHGRI_029636</name>
</gene>
<dbReference type="Pfam" id="PF00078">
    <property type="entry name" value="RVT_1"/>
    <property type="match status" value="1"/>
</dbReference>
<keyword evidence="3" id="KW-1185">Reference proteome</keyword>
<proteinExistence type="predicted"/>
<dbReference type="Gene3D" id="2.40.180.10">
    <property type="entry name" value="Catalase core domain"/>
    <property type="match status" value="2"/>
</dbReference>
<dbReference type="CDD" id="cd01651">
    <property type="entry name" value="RT_G2_intron"/>
    <property type="match status" value="1"/>
</dbReference>
<sequence>MGLPCAHKMIDWKGKVLPLDAIHSQWRIDMRSFAFSDGGETRSNGQEFKRLVHQLENKYQEWPASQRERVQERISQLVSPSLPLVIEIVDATRKCSICKGVGPNSRTYKGKWEANVSNPTHATNLDDDERRAVEGFPTHSTFSTLEAFSSVTDKDVGKATLAKDLAFLVDESSNLDETKPKTRVELKRLLELRIKKRVKEQYIDGKFQDLIYKVVANPETLRDAYDSIRVNSNVDLALGGDCIPFEALAEELSCGYFNVNANTFSISTKGAQREVLVLPNVKLKVVQEAIRIVLEVVYRPHFSKISHGCRSGRGHLSALKYISKEISNPDWWFTLLISKKLDTYVLDKLISTMEVKIEDPSLFAIIKSMFDYQVLNLEFGGFPKGHGLPQEGVLSPILMNLYLDLFDREFYRISMKYETLDMGFDNKQDGSHSKLRSWFRRQMKDIIIEHDGVETSRIRVHCCRFMDEMFFAVSGSEDVALAFKSEMQTYLEGSLLLGVDKQAEILPCNDSHGMQFLGTLVTRSVKECPAVRAVHKLKEKVQLFASQKRESWDAGTLRIGKKWLAHGLKKVKESEIKHLADNESLLSQISTFRKAGMETDHWYKLLLKVWMQDANAKFIDSEEFILSKCIAEPSLPQELRDSFYEFQKLAEEYISSETASLIALLPDSCSSTESVTMTEIIAPVNSIKKRLLRYGLTNSKGFPCTSRMLILQDSNQIVDWFQGLVLRWFKWYGECQNFNDIKLIICDEVRKSCIRTLAAKYRIHETEIEMKFDSELSRIPSTPELEHELANDKSDSQASECMYGISYSGLCVLSLARMWSAKELKGNVEASARSTYELQRKLVQAALSCDSSGGVQSSFSFITPSSAVFQGPILLEDYHLVEKLANFDQERIPERVVHARGASAKGFFEVTHDISHLTSADFLRAPGVQTPVIVRFSTVIHERGSPETLRDPRGFAVKFYTREGNFDLVGNNFPVFFVRDGMKFPDMVHALKRNPKSHIQENWRILDFFSHHPQSLHMFTFLFDDLGVPQDYRHMEGSGINTYTLINKGGKAQYVKFHWKPTCGVKCLLEEEAIKTIDPDHEDRFDFDPLDVTKTWPEDILPLQAVGRLVLNKNIDYFFAENEQLAFCPAIIVPGVYYSDDKLLQTQIFSYADTQRHRLGPNYLQLPANAPKCAHHNNHHEGFMNFMHRDEEVNYFPSRFDPARHAERFPMPPPVLTGRHEKRIIEKENNFKQPGERYRSWAPDSSLVADETIGYTHKQEKKERWGTVDKLEVNNAL</sequence>
<protein>
    <recommendedName>
        <fullName evidence="1">Catalase core domain-containing protein</fullName>
    </recommendedName>
</protein>
<evidence type="ECO:0000259" key="1">
    <source>
        <dbReference type="SMART" id="SM01060"/>
    </source>
</evidence>
<dbReference type="AlphaFoldDB" id="A0AAV6IK69"/>
<organism evidence="2 3">
    <name type="scientific">Rhododendron griersonianum</name>
    <dbReference type="NCBI Taxonomy" id="479676"/>
    <lineage>
        <taxon>Eukaryota</taxon>
        <taxon>Viridiplantae</taxon>
        <taxon>Streptophyta</taxon>
        <taxon>Embryophyta</taxon>
        <taxon>Tracheophyta</taxon>
        <taxon>Spermatophyta</taxon>
        <taxon>Magnoliopsida</taxon>
        <taxon>eudicotyledons</taxon>
        <taxon>Gunneridae</taxon>
        <taxon>Pentapetalae</taxon>
        <taxon>asterids</taxon>
        <taxon>Ericales</taxon>
        <taxon>Ericaceae</taxon>
        <taxon>Ericoideae</taxon>
        <taxon>Rhodoreae</taxon>
        <taxon>Rhododendron</taxon>
    </lineage>
</organism>
<name>A0AAV6IK69_9ERIC</name>
<dbReference type="PRINTS" id="PR00067">
    <property type="entry name" value="CATALASE"/>
</dbReference>
<dbReference type="Proteomes" id="UP000823749">
    <property type="component" value="Chromosome 10"/>
</dbReference>
<dbReference type="GO" id="GO:0020037">
    <property type="term" value="F:heme binding"/>
    <property type="evidence" value="ECO:0007669"/>
    <property type="project" value="InterPro"/>
</dbReference>
<dbReference type="PANTHER" id="PTHR33642:SF3">
    <property type="entry name" value="NUCLEAR INTRON MATURASE 4, MITOCHONDRIAL"/>
    <property type="match status" value="1"/>
</dbReference>
<dbReference type="InterPro" id="IPR000477">
    <property type="entry name" value="RT_dom"/>
</dbReference>
<dbReference type="GO" id="GO:0006315">
    <property type="term" value="P:homing of group II introns"/>
    <property type="evidence" value="ECO:0007669"/>
    <property type="project" value="TreeGrafter"/>
</dbReference>
<dbReference type="Pfam" id="PF00199">
    <property type="entry name" value="Catalase"/>
    <property type="match status" value="1"/>
</dbReference>
<dbReference type="PANTHER" id="PTHR33642">
    <property type="entry name" value="COX1/OXI3 INTRON 1 PROTEIN-RELATED"/>
    <property type="match status" value="1"/>
</dbReference>
<evidence type="ECO:0000313" key="3">
    <source>
        <dbReference type="Proteomes" id="UP000823749"/>
    </source>
</evidence>
<comment type="caution">
    <text evidence="2">The sequence shown here is derived from an EMBL/GenBank/DDBJ whole genome shotgun (WGS) entry which is preliminary data.</text>
</comment>
<feature type="domain" description="Catalase core" evidence="1">
    <location>
        <begin position="850"/>
        <end position="1204"/>
    </location>
</feature>
<evidence type="ECO:0000313" key="2">
    <source>
        <dbReference type="EMBL" id="KAG5529032.1"/>
    </source>
</evidence>
<dbReference type="Pfam" id="PF01348">
    <property type="entry name" value="Intron_maturas2"/>
    <property type="match status" value="1"/>
</dbReference>
<dbReference type="InterPro" id="IPR024937">
    <property type="entry name" value="Domain_X"/>
</dbReference>
<dbReference type="SMART" id="SM01060">
    <property type="entry name" value="Catalase"/>
    <property type="match status" value="1"/>
</dbReference>
<dbReference type="GO" id="GO:0090615">
    <property type="term" value="P:mitochondrial mRNA processing"/>
    <property type="evidence" value="ECO:0007669"/>
    <property type="project" value="TreeGrafter"/>
</dbReference>
<dbReference type="InterPro" id="IPR043502">
    <property type="entry name" value="DNA/RNA_pol_sf"/>
</dbReference>
<dbReference type="InterPro" id="IPR011614">
    <property type="entry name" value="Catalase_core"/>
</dbReference>
<dbReference type="GO" id="GO:0005739">
    <property type="term" value="C:mitochondrion"/>
    <property type="evidence" value="ECO:0007669"/>
    <property type="project" value="TreeGrafter"/>
</dbReference>
<dbReference type="InterPro" id="IPR018028">
    <property type="entry name" value="Catalase"/>
</dbReference>
<dbReference type="GO" id="GO:0003964">
    <property type="term" value="F:RNA-directed DNA polymerase activity"/>
    <property type="evidence" value="ECO:0007669"/>
    <property type="project" value="TreeGrafter"/>
</dbReference>
<accession>A0AAV6IK69</accession>
<reference evidence="2" key="1">
    <citation type="submission" date="2020-08" db="EMBL/GenBank/DDBJ databases">
        <title>Plant Genome Project.</title>
        <authorList>
            <person name="Zhang R.-G."/>
        </authorList>
    </citation>
    <scope>NUCLEOTIDE SEQUENCE</scope>
    <source>
        <strain evidence="2">WSP0</strain>
        <tissue evidence="2">Leaf</tissue>
    </source>
</reference>
<dbReference type="CDD" id="cd08154">
    <property type="entry name" value="catalase_clade_1"/>
    <property type="match status" value="1"/>
</dbReference>
<dbReference type="SUPFAM" id="SSF56634">
    <property type="entry name" value="Heme-dependent catalase-like"/>
    <property type="match status" value="1"/>
</dbReference>
<dbReference type="PROSITE" id="PS51402">
    <property type="entry name" value="CATALASE_3"/>
    <property type="match status" value="1"/>
</dbReference>
<dbReference type="InterPro" id="IPR020835">
    <property type="entry name" value="Catalase_sf"/>
</dbReference>
<dbReference type="SUPFAM" id="SSF56672">
    <property type="entry name" value="DNA/RNA polymerases"/>
    <property type="match status" value="1"/>
</dbReference>
<dbReference type="GO" id="GO:0004096">
    <property type="term" value="F:catalase activity"/>
    <property type="evidence" value="ECO:0007669"/>
    <property type="project" value="InterPro"/>
</dbReference>